<sequence>MRLRPKLRPPNGLLRIQRRPVALTFSPPGTLVMIMQGKGYMCTGLGLCDLHTWGLVERFTGYTEV</sequence>
<accession>A0AAV5RLX5</accession>
<keyword evidence="2" id="KW-1185">Reference proteome</keyword>
<dbReference type="Proteomes" id="UP001362899">
    <property type="component" value="Unassembled WGS sequence"/>
</dbReference>
<reference evidence="1 2" key="1">
    <citation type="journal article" date="2023" name="Elife">
        <title>Identification of key yeast species and microbe-microbe interactions impacting larval growth of Drosophila in the wild.</title>
        <authorList>
            <person name="Mure A."/>
            <person name="Sugiura Y."/>
            <person name="Maeda R."/>
            <person name="Honda K."/>
            <person name="Sakurai N."/>
            <person name="Takahashi Y."/>
            <person name="Watada M."/>
            <person name="Katoh T."/>
            <person name="Gotoh A."/>
            <person name="Gotoh Y."/>
            <person name="Taniguchi I."/>
            <person name="Nakamura K."/>
            <person name="Hayashi T."/>
            <person name="Katayama T."/>
            <person name="Uemura T."/>
            <person name="Hattori Y."/>
        </authorList>
    </citation>
    <scope>NUCLEOTIDE SEQUENCE [LARGE SCALE GENOMIC DNA]</scope>
    <source>
        <strain evidence="1 2">SB-73</strain>
    </source>
</reference>
<gene>
    <name evidence="1" type="ORF">DASB73_034870</name>
</gene>
<dbReference type="AlphaFoldDB" id="A0AAV5RLX5"/>
<protein>
    <submittedName>
        <fullName evidence="1">Uncharacterized protein</fullName>
    </submittedName>
</protein>
<organism evidence="1 2">
    <name type="scientific">Starmerella bacillaris</name>
    <name type="common">Yeast</name>
    <name type="synonym">Candida zemplinina</name>
    <dbReference type="NCBI Taxonomy" id="1247836"/>
    <lineage>
        <taxon>Eukaryota</taxon>
        <taxon>Fungi</taxon>
        <taxon>Dikarya</taxon>
        <taxon>Ascomycota</taxon>
        <taxon>Saccharomycotina</taxon>
        <taxon>Dipodascomycetes</taxon>
        <taxon>Dipodascales</taxon>
        <taxon>Trichomonascaceae</taxon>
        <taxon>Starmerella</taxon>
    </lineage>
</organism>
<comment type="caution">
    <text evidence="1">The sequence shown here is derived from an EMBL/GenBank/DDBJ whole genome shotgun (WGS) entry which is preliminary data.</text>
</comment>
<dbReference type="EMBL" id="BTGC01000008">
    <property type="protein sequence ID" value="GMM52524.1"/>
    <property type="molecule type" value="Genomic_DNA"/>
</dbReference>
<name>A0AAV5RLX5_STABA</name>
<evidence type="ECO:0000313" key="2">
    <source>
        <dbReference type="Proteomes" id="UP001362899"/>
    </source>
</evidence>
<evidence type="ECO:0000313" key="1">
    <source>
        <dbReference type="EMBL" id="GMM52524.1"/>
    </source>
</evidence>
<proteinExistence type="predicted"/>